<dbReference type="Pfam" id="PF00646">
    <property type="entry name" value="F-box"/>
    <property type="match status" value="1"/>
</dbReference>
<gene>
    <name evidence="2" type="ORF">FSB_LOCUS6845</name>
</gene>
<proteinExistence type="predicted"/>
<name>A0A2N9EVY0_FAGSY</name>
<dbReference type="CDD" id="cd22160">
    <property type="entry name" value="F-box_AtFBL13-like"/>
    <property type="match status" value="1"/>
</dbReference>
<dbReference type="InterPro" id="IPR036691">
    <property type="entry name" value="Endo/exonu/phosph_ase_sf"/>
</dbReference>
<feature type="domain" description="F-box" evidence="1">
    <location>
        <begin position="32"/>
        <end position="73"/>
    </location>
</feature>
<dbReference type="SUPFAM" id="SSF56219">
    <property type="entry name" value="DNase I-like"/>
    <property type="match status" value="1"/>
</dbReference>
<accession>A0A2N9EVY0</accession>
<dbReference type="Gene3D" id="3.60.10.10">
    <property type="entry name" value="Endonuclease/exonuclease/phosphatase"/>
    <property type="match status" value="1"/>
</dbReference>
<evidence type="ECO:0000313" key="2">
    <source>
        <dbReference type="EMBL" id="SPC78963.1"/>
    </source>
</evidence>
<dbReference type="InterPro" id="IPR020847">
    <property type="entry name" value="AP_endonuclease_F1_BS"/>
</dbReference>
<dbReference type="GO" id="GO:0004519">
    <property type="term" value="F:endonuclease activity"/>
    <property type="evidence" value="ECO:0007669"/>
    <property type="project" value="InterPro"/>
</dbReference>
<dbReference type="InterPro" id="IPR032675">
    <property type="entry name" value="LRR_dom_sf"/>
</dbReference>
<dbReference type="Pfam" id="PF03372">
    <property type="entry name" value="Exo_endo_phos"/>
    <property type="match status" value="1"/>
</dbReference>
<dbReference type="Gene3D" id="3.10.450.700">
    <property type="match status" value="1"/>
</dbReference>
<dbReference type="GO" id="GO:0003677">
    <property type="term" value="F:DNA binding"/>
    <property type="evidence" value="ECO:0007669"/>
    <property type="project" value="InterPro"/>
</dbReference>
<dbReference type="SUPFAM" id="SSF81383">
    <property type="entry name" value="F-box domain"/>
    <property type="match status" value="1"/>
</dbReference>
<dbReference type="PANTHER" id="PTHR34145:SF28">
    <property type="entry name" value="F-BOX DOMAIN-CONTAINING PROTEIN"/>
    <property type="match status" value="1"/>
</dbReference>
<dbReference type="InterPro" id="IPR001810">
    <property type="entry name" value="F-box_dom"/>
</dbReference>
<organism evidence="2">
    <name type="scientific">Fagus sylvatica</name>
    <name type="common">Beechnut</name>
    <dbReference type="NCBI Taxonomy" id="28930"/>
    <lineage>
        <taxon>Eukaryota</taxon>
        <taxon>Viridiplantae</taxon>
        <taxon>Streptophyta</taxon>
        <taxon>Embryophyta</taxon>
        <taxon>Tracheophyta</taxon>
        <taxon>Spermatophyta</taxon>
        <taxon>Magnoliopsida</taxon>
        <taxon>eudicotyledons</taxon>
        <taxon>Gunneridae</taxon>
        <taxon>Pentapetalae</taxon>
        <taxon>rosids</taxon>
        <taxon>fabids</taxon>
        <taxon>Fagales</taxon>
        <taxon>Fagaceae</taxon>
        <taxon>Fagus</taxon>
    </lineage>
</organism>
<dbReference type="InterPro" id="IPR053781">
    <property type="entry name" value="F-box_AtFBL13-like"/>
</dbReference>
<protein>
    <recommendedName>
        <fullName evidence="1">F-box domain-containing protein</fullName>
    </recommendedName>
</protein>
<dbReference type="InterPro" id="IPR053772">
    <property type="entry name" value="At1g61320/At1g61330-like"/>
</dbReference>
<dbReference type="GO" id="GO:0006281">
    <property type="term" value="P:DNA repair"/>
    <property type="evidence" value="ECO:0007669"/>
    <property type="project" value="InterPro"/>
</dbReference>
<dbReference type="PROSITE" id="PS00726">
    <property type="entry name" value="AP_NUCLEASE_F1_1"/>
    <property type="match status" value="1"/>
</dbReference>
<dbReference type="InterPro" id="IPR036047">
    <property type="entry name" value="F-box-like_dom_sf"/>
</dbReference>
<evidence type="ECO:0000259" key="1">
    <source>
        <dbReference type="SMART" id="SM00256"/>
    </source>
</evidence>
<dbReference type="PANTHER" id="PTHR34145">
    <property type="entry name" value="OS02G0105600 PROTEIN"/>
    <property type="match status" value="1"/>
</dbReference>
<reference evidence="2" key="1">
    <citation type="submission" date="2018-02" db="EMBL/GenBank/DDBJ databases">
        <authorList>
            <person name="Cohen D.B."/>
            <person name="Kent A.D."/>
        </authorList>
    </citation>
    <scope>NUCLEOTIDE SEQUENCE</scope>
</reference>
<dbReference type="InterPro" id="IPR005135">
    <property type="entry name" value="Endo/exonuclease/phosphatase"/>
</dbReference>
<sequence>MEETNAKKERRTQKAMDVKTNDNISIDRFSDLPEHMIHQIVSLVPVKYATRTSVLSKRFRSAWLSNPVIEFNVNFFAHWVSYGKATQRLMDFVGDTLKRRDTKANLQKLTFRGNLDDTTFKVPVRSMINYALDKQVEELYLHGNVNGNLDGTLLLSGLCSLPKVMFFAKSIKVLEIEGFKIQAQNFILSCPLIEKFRLSCCVGLKSIRASGAQELKVVELEWCTGLEKIDIDALNLESLSYTGRNPPQPCEIVMTNCNSLRKLSLRCSTIMDQWLHYHVSRFHFLEILNLFGCPTLKYISVSHPNIKEIKLYNCVGVEKIDIVAQNLQSFTYGVVQSRQCNINISACKYLWNLSLYNATITDRWVEDNMAVLCLLKTLRLECCNVLEKIKFHHDLLTCFELHDCKVVEAEIDAPNLSSFVYSGQLMLPPVITSSHWDAMIKLNTNLHNQQDPPSEWFTSLREFLLGFGTCNLLTLVCNNEKGPNQVKFTEIGKHHRCDIFTGTEGAIWLGRVVEENITREGEQAFIRTRGEHNKTYVIRRYSNNHGRYVEVTECGRGGSRGQIIIPEGQKQNGWRGFVKELKLLLSPEQCQPTNHGGACTRTVERVELKNTRALEANSGESKLYAMVVGGSGQETTATVKPVFRAPEIRKETITGNPGFQDVLRITGPSKQRQPLRFFPNFASMTGDLFVKGGLTICLNDKGQQKVSWTPKEDKLKKAWVPCGPGPGLGKNKSKNEVLLGPKAHSTFEVGEPSNIAMEEAQFNAKPIESESGRGLDPVSLSDLSFITQLNKAEISVLEECSKDFSASPWDSTRVVPHFNHSEVMVLPIVGDMTASSSDEATTGDSLAGEPGVGKYGCYGGRGHYSATTFRLGYGHLKKVGKVLGASYERNEEIVIGLLQDIEARRIKKASGKGFDSFPMNLKIVSWNVRGLNDCDKRLRIRNLIRLWKADVVCLQETKLGEVDRRLIKSLWGCPHLDWVSMGSNGASGGILLLWDKRVLEKMDEAAGQFSLSCKFQNVSNQFEWIFTGVYGSNSNRERRVLWEELAGIISSWDAPWCIGDFIVDFGLLDTPLEGGKFTWSNNREVPAMSRGKRPFRFENMWLKVEGFVDKVRGWWEAYVFEGSLSYVMASKLKALKLDLKQWNAQEFGNIAYQQQGILHSLHVIETFAETRSLSEEEKAVKAKLILDWEKTSLLDEISWRQKSRATWLKEGDKNTKFFHSVANSNRWNNTIRHLYIDSELSSNQKAIKNQISKFYQSLYTEDTRYRPKLDGLDFTPIKPEEAAWLERPFEEDEITTVVKSMNGDKSPALDGFPMKFYHACWHVIKEELMAVFHELYSERFFSEKH</sequence>
<dbReference type="SMART" id="SM00256">
    <property type="entry name" value="FBOX"/>
    <property type="match status" value="1"/>
</dbReference>
<dbReference type="EMBL" id="OIVN01000358">
    <property type="protein sequence ID" value="SPC78963.1"/>
    <property type="molecule type" value="Genomic_DNA"/>
</dbReference>
<dbReference type="SUPFAM" id="SSF52047">
    <property type="entry name" value="RNI-like"/>
    <property type="match status" value="1"/>
</dbReference>
<dbReference type="Gene3D" id="3.80.10.10">
    <property type="entry name" value="Ribonuclease Inhibitor"/>
    <property type="match status" value="1"/>
</dbReference>